<keyword evidence="1" id="KW-0812">Transmembrane</keyword>
<feature type="transmembrane region" description="Helical" evidence="1">
    <location>
        <begin position="159"/>
        <end position="178"/>
    </location>
</feature>
<evidence type="ECO:0000313" key="2">
    <source>
        <dbReference type="EMBL" id="KAH0819795.1"/>
    </source>
</evidence>
<feature type="transmembrane region" description="Helical" evidence="1">
    <location>
        <begin position="74"/>
        <end position="94"/>
    </location>
</feature>
<feature type="transmembrane region" description="Helical" evidence="1">
    <location>
        <begin position="190"/>
        <end position="210"/>
    </location>
</feature>
<dbReference type="AlphaFoldDB" id="A0A8J6HS70"/>
<dbReference type="Proteomes" id="UP000719412">
    <property type="component" value="Unassembled WGS sequence"/>
</dbReference>
<dbReference type="Gene3D" id="1.20.1250.20">
    <property type="entry name" value="MFS general substrate transporter like domains"/>
    <property type="match status" value="2"/>
</dbReference>
<keyword evidence="3" id="KW-1185">Reference proteome</keyword>
<dbReference type="Pfam" id="PF07690">
    <property type="entry name" value="MFS_1"/>
    <property type="match status" value="1"/>
</dbReference>
<proteinExistence type="predicted"/>
<dbReference type="GO" id="GO:0008028">
    <property type="term" value="F:monocarboxylic acid transmembrane transporter activity"/>
    <property type="evidence" value="ECO:0007669"/>
    <property type="project" value="TreeGrafter"/>
</dbReference>
<dbReference type="PANTHER" id="PTHR11360">
    <property type="entry name" value="MONOCARBOXYLATE TRANSPORTER"/>
    <property type="match status" value="1"/>
</dbReference>
<dbReference type="PANTHER" id="PTHR11360:SF237">
    <property type="entry name" value="MONOCARBOXYLATE TRANSPORTER 12-B-LIKE PROTEIN"/>
    <property type="match status" value="1"/>
</dbReference>
<sequence length="466" mass="50528">MEKNKAESSAPPDGGYGWVVVLATTLINVSRVPPDPRNSNFILQISVLPLVQCFGIIYEHDFKILGVTSAETSFLLHLHSAIYCSLGLLGSPLLKKYDFRRVALFGTCLMSAGIFLSSFANSYAVLICTVSILIGVGQGIMLPASYLATNTYFKKRLTLAVSFSVTGASISQIIMPQVCYKLLTHFQGTRGTVLVLAAISLVAIACCFLLKPLTKTLAETNPNQDQEPDRSAKPEEFELLNSNGHVYKETTVPVVKKSLFAKVYELFNLELLNDRPYVVAIIGMSFSFASELNTILMMSFILPELASFGEKDVALALSVQSIADIVGRLGIPLAAHYLHIPPGIMYAGSLVTSTVGRTVLATCYSSRATIFWCVSVIGLAKGIKAVYQSVIIPKFVPLEKLPAANGLNMLLTGCVSLTLGPVIGVVHDLNNSYVYALHTASAISMGCVVLWAVYFFVRERKEQAES</sequence>
<feature type="transmembrane region" description="Helical" evidence="1">
    <location>
        <begin position="123"/>
        <end position="147"/>
    </location>
</feature>
<feature type="transmembrane region" description="Helical" evidence="1">
    <location>
        <begin position="369"/>
        <end position="387"/>
    </location>
</feature>
<dbReference type="InterPro" id="IPR050327">
    <property type="entry name" value="Proton-linked_MCT"/>
</dbReference>
<keyword evidence="1" id="KW-1133">Transmembrane helix</keyword>
<accession>A0A8J6HS70</accession>
<feature type="transmembrane region" description="Helical" evidence="1">
    <location>
        <begin position="101"/>
        <end position="117"/>
    </location>
</feature>
<protein>
    <submittedName>
        <fullName evidence="2">Uncharacterized protein</fullName>
    </submittedName>
</protein>
<keyword evidence="1" id="KW-0472">Membrane</keyword>
<dbReference type="EMBL" id="JABDTM020013691">
    <property type="protein sequence ID" value="KAH0819795.1"/>
    <property type="molecule type" value="Genomic_DNA"/>
</dbReference>
<feature type="transmembrane region" description="Helical" evidence="1">
    <location>
        <begin position="433"/>
        <end position="457"/>
    </location>
</feature>
<reference evidence="2" key="2">
    <citation type="submission" date="2021-08" db="EMBL/GenBank/DDBJ databases">
        <authorList>
            <person name="Eriksson T."/>
        </authorList>
    </citation>
    <scope>NUCLEOTIDE SEQUENCE</scope>
    <source>
        <strain evidence="2">Stoneville</strain>
        <tissue evidence="2">Whole head</tissue>
    </source>
</reference>
<feature type="transmembrane region" description="Helical" evidence="1">
    <location>
        <begin position="41"/>
        <end position="58"/>
    </location>
</feature>
<dbReference type="SUPFAM" id="SSF103473">
    <property type="entry name" value="MFS general substrate transporter"/>
    <property type="match status" value="1"/>
</dbReference>
<gene>
    <name evidence="2" type="ORF">GEV33_002996</name>
</gene>
<evidence type="ECO:0000313" key="3">
    <source>
        <dbReference type="Proteomes" id="UP000719412"/>
    </source>
</evidence>
<comment type="caution">
    <text evidence="2">The sequence shown here is derived from an EMBL/GenBank/DDBJ whole genome shotgun (WGS) entry which is preliminary data.</text>
</comment>
<dbReference type="InterPro" id="IPR011701">
    <property type="entry name" value="MFS"/>
</dbReference>
<organism evidence="2 3">
    <name type="scientific">Tenebrio molitor</name>
    <name type="common">Yellow mealworm beetle</name>
    <dbReference type="NCBI Taxonomy" id="7067"/>
    <lineage>
        <taxon>Eukaryota</taxon>
        <taxon>Metazoa</taxon>
        <taxon>Ecdysozoa</taxon>
        <taxon>Arthropoda</taxon>
        <taxon>Hexapoda</taxon>
        <taxon>Insecta</taxon>
        <taxon>Pterygota</taxon>
        <taxon>Neoptera</taxon>
        <taxon>Endopterygota</taxon>
        <taxon>Coleoptera</taxon>
        <taxon>Polyphaga</taxon>
        <taxon>Cucujiformia</taxon>
        <taxon>Tenebrionidae</taxon>
        <taxon>Tenebrio</taxon>
    </lineage>
</organism>
<feature type="transmembrane region" description="Helical" evidence="1">
    <location>
        <begin position="407"/>
        <end position="427"/>
    </location>
</feature>
<evidence type="ECO:0000256" key="1">
    <source>
        <dbReference type="SAM" id="Phobius"/>
    </source>
</evidence>
<reference evidence="2" key="1">
    <citation type="journal article" date="2020" name="J Insects Food Feed">
        <title>The yellow mealworm (Tenebrio molitor) genome: a resource for the emerging insects as food and feed industry.</title>
        <authorList>
            <person name="Eriksson T."/>
            <person name="Andere A."/>
            <person name="Kelstrup H."/>
            <person name="Emery V."/>
            <person name="Picard C."/>
        </authorList>
    </citation>
    <scope>NUCLEOTIDE SEQUENCE</scope>
    <source>
        <strain evidence="2">Stoneville</strain>
        <tissue evidence="2">Whole head</tissue>
    </source>
</reference>
<dbReference type="InterPro" id="IPR036259">
    <property type="entry name" value="MFS_trans_sf"/>
</dbReference>
<name>A0A8J6HS70_TENMO</name>
<feature type="transmembrane region" description="Helical" evidence="1">
    <location>
        <begin position="15"/>
        <end position="34"/>
    </location>
</feature>